<feature type="compositionally biased region" description="Basic residues" evidence="1">
    <location>
        <begin position="148"/>
        <end position="158"/>
    </location>
</feature>
<feature type="compositionally biased region" description="Acidic residues" evidence="1">
    <location>
        <begin position="105"/>
        <end position="115"/>
    </location>
</feature>
<evidence type="ECO:0000313" key="2">
    <source>
        <dbReference type="EMBL" id="KAH3704494.1"/>
    </source>
</evidence>
<dbReference type="Proteomes" id="UP000828390">
    <property type="component" value="Unassembled WGS sequence"/>
</dbReference>
<gene>
    <name evidence="2" type="ORF">DPMN_079550</name>
</gene>
<feature type="region of interest" description="Disordered" evidence="1">
    <location>
        <begin position="1"/>
        <end position="121"/>
    </location>
</feature>
<dbReference type="OrthoDB" id="10016177at2759"/>
<reference evidence="2" key="1">
    <citation type="journal article" date="2019" name="bioRxiv">
        <title>The Genome of the Zebra Mussel, Dreissena polymorpha: A Resource for Invasive Species Research.</title>
        <authorList>
            <person name="McCartney M.A."/>
            <person name="Auch B."/>
            <person name="Kono T."/>
            <person name="Mallez S."/>
            <person name="Zhang Y."/>
            <person name="Obille A."/>
            <person name="Becker A."/>
            <person name="Abrahante J.E."/>
            <person name="Garbe J."/>
            <person name="Badalamenti J.P."/>
            <person name="Herman A."/>
            <person name="Mangelson H."/>
            <person name="Liachko I."/>
            <person name="Sullivan S."/>
            <person name="Sone E.D."/>
            <person name="Koren S."/>
            <person name="Silverstein K.A.T."/>
            <person name="Beckman K.B."/>
            <person name="Gohl D.M."/>
        </authorList>
    </citation>
    <scope>NUCLEOTIDE SEQUENCE</scope>
    <source>
        <strain evidence="2">Duluth1</strain>
        <tissue evidence="2">Whole animal</tissue>
    </source>
</reference>
<sequence length="606" mass="70371">MMSLSAEDRKHVWQDHRDSLTRIKTQLSDRKSPVKVRTPIRSPAGRSHSPYGRYRQTTPPYLPRLDTPPDERKKTSHLRGNRYEVVPPVREARKKPDSRGTDYDSWGEESDEDPTPDPTAYMPYQYGVPPVVFGAPFPMFFHPPPPPIHHHQSRRRRRNENDYPQSGIKSPNYGQTRNPLGERYEDVNRSVPSKGKRKSKQNRVHFSQPNPAPNGYYGYPGYPAFMPYPGYFPQPYEDPNKRKHEDSKYKYIEPRDTPYSPSGVYGDHVYNRFKDHPDQLLAFYMKDHPLFSENLVNWLVNQWLDDFIPDLLYDAISELGNAPSAVDTMMGRVRDDILGDILPGQIHEVVRSTLSEMVDEWPSHAQQIRYMLYSQTDADPLESFLTRLLNDAVQEAAGDVVKETIREMARDHVDDKHHGIVYDDLFEDYMDDVGTSIVQDAIFELMYEDFLRDEVIHGEVEELLTEVAKETLSHYDNKVMRRELKVVSKQAGDRLMESIMLDYLLQLVARQGHVWTESDHANKYMDDVMNNILMEKLLETILNRRKTINNKPLRKIHQKVVADAALDVCLQQLSATLDEDLLDVDEYERGVMEPYVSHNTPLIELS</sequence>
<accession>A0A9D4BQ60</accession>
<feature type="compositionally biased region" description="Polar residues" evidence="1">
    <location>
        <begin position="162"/>
        <end position="178"/>
    </location>
</feature>
<keyword evidence="3" id="KW-1185">Reference proteome</keyword>
<dbReference type="EMBL" id="JAIWYP010000015">
    <property type="protein sequence ID" value="KAH3704494.1"/>
    <property type="molecule type" value="Genomic_DNA"/>
</dbReference>
<proteinExistence type="predicted"/>
<feature type="compositionally biased region" description="Basic and acidic residues" evidence="1">
    <location>
        <begin position="1"/>
        <end position="32"/>
    </location>
</feature>
<reference evidence="2" key="2">
    <citation type="submission" date="2020-11" db="EMBL/GenBank/DDBJ databases">
        <authorList>
            <person name="McCartney M.A."/>
            <person name="Auch B."/>
            <person name="Kono T."/>
            <person name="Mallez S."/>
            <person name="Becker A."/>
            <person name="Gohl D.M."/>
            <person name="Silverstein K.A.T."/>
            <person name="Koren S."/>
            <person name="Bechman K.B."/>
            <person name="Herman A."/>
            <person name="Abrahante J.E."/>
            <person name="Garbe J."/>
        </authorList>
    </citation>
    <scope>NUCLEOTIDE SEQUENCE</scope>
    <source>
        <strain evidence="2">Duluth1</strain>
        <tissue evidence="2">Whole animal</tissue>
    </source>
</reference>
<evidence type="ECO:0000256" key="1">
    <source>
        <dbReference type="SAM" id="MobiDB-lite"/>
    </source>
</evidence>
<comment type="caution">
    <text evidence="2">The sequence shown here is derived from an EMBL/GenBank/DDBJ whole genome shotgun (WGS) entry which is preliminary data.</text>
</comment>
<dbReference type="AlphaFoldDB" id="A0A9D4BQ60"/>
<name>A0A9D4BQ60_DREPO</name>
<feature type="compositionally biased region" description="Basic and acidic residues" evidence="1">
    <location>
        <begin position="90"/>
        <end position="102"/>
    </location>
</feature>
<protein>
    <submittedName>
        <fullName evidence="2">Uncharacterized protein</fullName>
    </submittedName>
</protein>
<organism evidence="2 3">
    <name type="scientific">Dreissena polymorpha</name>
    <name type="common">Zebra mussel</name>
    <name type="synonym">Mytilus polymorpha</name>
    <dbReference type="NCBI Taxonomy" id="45954"/>
    <lineage>
        <taxon>Eukaryota</taxon>
        <taxon>Metazoa</taxon>
        <taxon>Spiralia</taxon>
        <taxon>Lophotrochozoa</taxon>
        <taxon>Mollusca</taxon>
        <taxon>Bivalvia</taxon>
        <taxon>Autobranchia</taxon>
        <taxon>Heteroconchia</taxon>
        <taxon>Euheterodonta</taxon>
        <taxon>Imparidentia</taxon>
        <taxon>Neoheterodontei</taxon>
        <taxon>Myida</taxon>
        <taxon>Dreissenoidea</taxon>
        <taxon>Dreissenidae</taxon>
        <taxon>Dreissena</taxon>
    </lineage>
</organism>
<evidence type="ECO:0000313" key="3">
    <source>
        <dbReference type="Proteomes" id="UP000828390"/>
    </source>
</evidence>
<feature type="region of interest" description="Disordered" evidence="1">
    <location>
        <begin position="143"/>
        <end position="212"/>
    </location>
</feature>
<feature type="compositionally biased region" description="Basic residues" evidence="1">
    <location>
        <begin position="194"/>
        <end position="203"/>
    </location>
</feature>